<keyword evidence="5 7" id="KW-0326">Glycosidase</keyword>
<feature type="active site" description="Nucleophile" evidence="6">
    <location>
        <position position="1585"/>
    </location>
</feature>
<dbReference type="InterPro" id="IPR033132">
    <property type="entry name" value="GH_1_N_CS"/>
</dbReference>
<dbReference type="Gene3D" id="3.20.20.80">
    <property type="entry name" value="Glycosidases"/>
    <property type="match status" value="4"/>
</dbReference>
<evidence type="ECO:0000256" key="3">
    <source>
        <dbReference type="ARBA" id="ARBA00022801"/>
    </source>
</evidence>
<dbReference type="Pfam" id="PF00232">
    <property type="entry name" value="Glyco_hydro_1"/>
    <property type="match status" value="4"/>
</dbReference>
<dbReference type="GO" id="GO:0005975">
    <property type="term" value="P:carbohydrate metabolic process"/>
    <property type="evidence" value="ECO:0007669"/>
    <property type="project" value="InterPro"/>
</dbReference>
<gene>
    <name evidence="9" type="ORF">D4764_01G0003310</name>
</gene>
<dbReference type="PROSITE" id="PS00572">
    <property type="entry name" value="GLYCOSYL_HYDROL_F1_1"/>
    <property type="match status" value="2"/>
</dbReference>
<evidence type="ECO:0000256" key="4">
    <source>
        <dbReference type="ARBA" id="ARBA00023180"/>
    </source>
</evidence>
<dbReference type="GO" id="GO:0004553">
    <property type="term" value="F:hydrolase activity, hydrolyzing O-glycosyl compounds"/>
    <property type="evidence" value="ECO:0007669"/>
    <property type="project" value="InterPro"/>
</dbReference>
<dbReference type="InterPro" id="IPR001360">
    <property type="entry name" value="Glyco_hydro_1"/>
</dbReference>
<dbReference type="SUPFAM" id="SSF51445">
    <property type="entry name" value="(Trans)glycosidases"/>
    <property type="match status" value="4"/>
</dbReference>
<dbReference type="PANTHER" id="PTHR10353:SF38">
    <property type="entry name" value="LACTASE_PHLORIZIN HYDROLASE"/>
    <property type="match status" value="1"/>
</dbReference>
<evidence type="ECO:0000256" key="5">
    <source>
        <dbReference type="ARBA" id="ARBA00023295"/>
    </source>
</evidence>
<keyword evidence="3 7" id="KW-0378">Hydrolase</keyword>
<reference evidence="9 10" key="1">
    <citation type="submission" date="2019-04" db="EMBL/GenBank/DDBJ databases">
        <title>Chromosome genome assembly for Takifugu flavidus.</title>
        <authorList>
            <person name="Xiao S."/>
        </authorList>
    </citation>
    <scope>NUCLEOTIDE SEQUENCE [LARGE SCALE GENOMIC DNA]</scope>
    <source>
        <strain evidence="9">HTHZ2018</strain>
        <tissue evidence="9">Muscle</tissue>
    </source>
</reference>
<organism evidence="9 10">
    <name type="scientific">Takifugu flavidus</name>
    <name type="common">sansaifugu</name>
    <dbReference type="NCBI Taxonomy" id="433684"/>
    <lineage>
        <taxon>Eukaryota</taxon>
        <taxon>Metazoa</taxon>
        <taxon>Chordata</taxon>
        <taxon>Craniata</taxon>
        <taxon>Vertebrata</taxon>
        <taxon>Euteleostomi</taxon>
        <taxon>Actinopterygii</taxon>
        <taxon>Neopterygii</taxon>
        <taxon>Teleostei</taxon>
        <taxon>Neoteleostei</taxon>
        <taxon>Acanthomorphata</taxon>
        <taxon>Eupercaria</taxon>
        <taxon>Tetraodontiformes</taxon>
        <taxon>Tetradontoidea</taxon>
        <taxon>Tetraodontidae</taxon>
        <taxon>Takifugu</taxon>
    </lineage>
</organism>
<evidence type="ECO:0000313" key="9">
    <source>
        <dbReference type="EMBL" id="TWW80516.1"/>
    </source>
</evidence>
<feature type="active site" description="Nucleophile" evidence="6">
    <location>
        <position position="1114"/>
    </location>
</feature>
<dbReference type="InterPro" id="IPR017853">
    <property type="entry name" value="GH"/>
</dbReference>
<proteinExistence type="inferred from homology"/>
<dbReference type="EMBL" id="RHFK02000001">
    <property type="protein sequence ID" value="TWW80516.1"/>
    <property type="molecule type" value="Genomic_DNA"/>
</dbReference>
<evidence type="ECO:0000256" key="8">
    <source>
        <dbReference type="SAM" id="Phobius"/>
    </source>
</evidence>
<feature type="transmembrane region" description="Helical" evidence="8">
    <location>
        <begin position="1733"/>
        <end position="1754"/>
    </location>
</feature>
<evidence type="ECO:0000313" key="10">
    <source>
        <dbReference type="Proteomes" id="UP000324091"/>
    </source>
</evidence>
<evidence type="ECO:0000256" key="7">
    <source>
        <dbReference type="RuleBase" id="RU004468"/>
    </source>
</evidence>
<name>A0A5C6PNN9_9TELE</name>
<dbReference type="Proteomes" id="UP000324091">
    <property type="component" value="Chromosome 1"/>
</dbReference>
<comment type="caution">
    <text evidence="9">The sequence shown here is derived from an EMBL/GenBank/DDBJ whole genome shotgun (WGS) entry which is preliminary data.</text>
</comment>
<keyword evidence="8" id="KW-0812">Transmembrane</keyword>
<accession>A0A5C6PNN9</accession>
<dbReference type="PROSITE" id="PS00653">
    <property type="entry name" value="GLYCOSYL_HYDROL_F1_2"/>
    <property type="match status" value="2"/>
</dbReference>
<comment type="subunit">
    <text evidence="2">Homodimer.</text>
</comment>
<keyword evidence="8" id="KW-1133">Transmembrane helix</keyword>
<protein>
    <submittedName>
        <fullName evidence="9">Lactase-phlorizin hydrolase</fullName>
    </submittedName>
</protein>
<keyword evidence="4" id="KW-0325">Glycoprotein</keyword>
<keyword evidence="8" id="KW-0472">Membrane</keyword>
<dbReference type="FunFam" id="3.20.20.80:FF:000013">
    <property type="entry name" value="lactase-phlorizin hydrolase"/>
    <property type="match status" value="3"/>
</dbReference>
<evidence type="ECO:0000256" key="1">
    <source>
        <dbReference type="ARBA" id="ARBA00010838"/>
    </source>
</evidence>
<dbReference type="InterPro" id="IPR018120">
    <property type="entry name" value="Glyco_hydro_1_AS"/>
</dbReference>
<evidence type="ECO:0000256" key="2">
    <source>
        <dbReference type="ARBA" id="ARBA00011738"/>
    </source>
</evidence>
<evidence type="ECO:0000256" key="6">
    <source>
        <dbReference type="PROSITE-ProRule" id="PRU10055"/>
    </source>
</evidence>
<dbReference type="PRINTS" id="PR00131">
    <property type="entry name" value="GLHYDRLASE1"/>
</dbReference>
<keyword evidence="10" id="KW-1185">Reference proteome</keyword>
<sequence>MFLAGPLKDQRVKGLKGEKLDTIDCSYPVPLDSRHYFEHLQSRGVTHFKVPLSWAQILPTGLPREPQQSVVTCYQNLLKELLDAGLQPLVILHGSSVPDSLRSRYGGWESRELVNKFQQYAEFVFGEFGQLVHYWVTLAELDEFGDAELQNVLDAHTSVYRQYHQQFPRRVFQHVSCFSPLDQTDVKRNNPQTVRCPMAYCKTWIKFATVTSSERDAFLNESFPAGFQWATSSESFKVEGGWSEGGKGETIWDRFGHENNVFDNQTADLACDSYHKVDYDVYLLRGLHVNTYQFSISWARIFPAGHGGGHSEKGAVYYDQLINALVESGIQPVATLYHWDLPQALQDHGGWTNASIVEAFREYADFCFSRFGDRVKTWNTFNSPWVVSHAGYGTGEHPPGVKDYVVASYQVTHHMLKSHAEAWHVYNDKYRKTQGGKIGIALNSDWAEPKDQTRPEDKAAADRYLQSMLGWFAHPVFVDGDYPAALKTQVEKKRNECPHSEPARLPVFTPEESQRIRGTADFFGLTHYTSRLVNNSDGGCTPGPQGVGDFQLHVDPSWSSTASDWIFSAPWGLRRLLNYISTEYLKTTKVPIHITGNGMPTEYSGDTFNDSHRIEYMKSYINEALKAVVLDGVDMQRFTVQSLMDGFEGKQGYSQRFGLHHVNFDESDRPRTPKQSAYFYSQIIKQNGFGPHKGDNLKGAEMHLPRQADVLPPSEVPSKSKVVWEKFSHQSNFQRKIYHYGTFPEGFSWGVSSSAYQIEGGWNADGKGPSIWDKFAQKPGSTPDKSNGNVACDSYHRLEEDLYMLRALRVKSYRFSLAWSRIFPDGQRTSLNQQGVDYYNRLIDGLLASNITPMVTLYHWDLPQALQDQGGWENEELINIFKDFCDFCFATFGDRVKFWMTFNQPHTIAWLGYGLGQFPPSVKNPGTAPYRVAHNLIKAHAQAYHTYNDKYRKSQGGLVSIALNADWFEPKDINVVREVVAADRALQFQVGWFAHPIFKNGDYPDAMKWQVGNKSELQELSETRLPSFTEDEKRFIKGTADVFCVNHYTTKIVTHIAAELTPPSYESDLDLSEAEEGDSPTTAISNQRAVAWGLRRLLNWIKEEYGNPEVYVTENGVATDKKTTVDDLERVFYYKTYIDEALKAHNLDGVNLKGYLAASLMDSFEWLHGYKVGFGLHHVDFTNPNRPRTPKRSAHFYHKVMKDNGFPLTNEEKILYGEFPKMFNWSTASSSYQIEGGWRAHGKGLSIWDKFAHTPLKTDKSDNGDFACNSYNKIEEDVEVLKKLKVTFYRFSISWPRVLPDGTKDYINQAGLNYYSRLVNALRAANIQPQVTLYHWDLPLALQKVGGWENETIVQRFRDYADVLFTHLGSRVKFWITLNEPFIVANLGYGYGSFAPGIVGRQYIAAHNLIKAHAEAWHLYNDKYRATQRGVISITVNSDWAEPRNPYKQEDVDAAQRYLQFFIGWFAHPIFNGDYPELMKTIIRERSLAAGLPGSRLPEFTPEEIESIKGTHDYFGLNHYTTVLSFPVNMGDQQDYDGDRGTGVTHDRTWIETGSSWLKITPFGFRKLLKFIRDEYGNPPIYVTENGVSERGAVDLDDIHRTHFYENYINQGLKALLLDGVDLRGYTAWSLMDNFEWAAGYSERFGLFYVNRSDPDFPRIPKNSALRYASIVNCNGFPDPALGPHDCLTPEPDATSAPTTSKAGIIVPTTAPVPSLDQVDFLGLELSSYDAKVALYIIFTSLLASVVLAIFAAYQLLRARKKVKEVTAEFYEMDKM</sequence>
<comment type="similarity">
    <text evidence="1">Belongs to the glycosyl hydrolase 1 family.</text>
</comment>
<dbReference type="PANTHER" id="PTHR10353">
    <property type="entry name" value="GLYCOSYL HYDROLASE"/>
    <property type="match status" value="1"/>
</dbReference>